<sequence>MSAYLGPHSGAATAPPMWLVGLTVGVTLAELIVATAVVIRRWLGRRAARRRAVRVGVPVASARHGRVSKCLIAWRTGKRLDPVVAVSMFAGAVVAWIVPGLLGLPAGVATAVLLRRRLPSPSPTLAQRQAREDGLLLAQLPLTADLLAACLGSTASPAQAAEAVARTVGEPMESRLSAVAAELALGAPPMACWERFGQDSAPLGSLARCLIRTTLSGSPPALPLQGLATSQRAAAQRAAHARVKRAGVLATVPLGLCFLPAFVLIGIVPVMVGLVSSIALQI</sequence>
<dbReference type="PANTHER" id="PTHR35007">
    <property type="entry name" value="INTEGRAL MEMBRANE PROTEIN-RELATED"/>
    <property type="match status" value="1"/>
</dbReference>
<evidence type="ECO:0000256" key="2">
    <source>
        <dbReference type="ARBA" id="ARBA00022475"/>
    </source>
</evidence>
<keyword evidence="9" id="KW-1185">Reference proteome</keyword>
<proteinExistence type="predicted"/>
<dbReference type="Pfam" id="PF00482">
    <property type="entry name" value="T2SSF"/>
    <property type="match status" value="1"/>
</dbReference>
<evidence type="ECO:0000256" key="5">
    <source>
        <dbReference type="ARBA" id="ARBA00023136"/>
    </source>
</evidence>
<feature type="transmembrane region" description="Helical" evidence="6">
    <location>
        <begin position="17"/>
        <end position="39"/>
    </location>
</feature>
<dbReference type="GO" id="GO:0005886">
    <property type="term" value="C:plasma membrane"/>
    <property type="evidence" value="ECO:0007669"/>
    <property type="project" value="UniProtKB-SubCell"/>
</dbReference>
<evidence type="ECO:0000256" key="6">
    <source>
        <dbReference type="SAM" id="Phobius"/>
    </source>
</evidence>
<evidence type="ECO:0000256" key="1">
    <source>
        <dbReference type="ARBA" id="ARBA00004651"/>
    </source>
</evidence>
<dbReference type="RefSeq" id="WP_141635196.1">
    <property type="nucleotide sequence ID" value="NZ_VIGB01000003.1"/>
</dbReference>
<keyword evidence="5 6" id="KW-0472">Membrane</keyword>
<organism evidence="8 9">
    <name type="scientific">Kitasatospora acidiphila</name>
    <dbReference type="NCBI Taxonomy" id="2567942"/>
    <lineage>
        <taxon>Bacteria</taxon>
        <taxon>Bacillati</taxon>
        <taxon>Actinomycetota</taxon>
        <taxon>Actinomycetes</taxon>
        <taxon>Kitasatosporales</taxon>
        <taxon>Streptomycetaceae</taxon>
        <taxon>Kitasatospora</taxon>
    </lineage>
</organism>
<accession>A0A540W6I8</accession>
<evidence type="ECO:0000259" key="7">
    <source>
        <dbReference type="Pfam" id="PF00482"/>
    </source>
</evidence>
<evidence type="ECO:0000313" key="9">
    <source>
        <dbReference type="Proteomes" id="UP000319103"/>
    </source>
</evidence>
<dbReference type="EMBL" id="VIGB01000003">
    <property type="protein sequence ID" value="TQF04636.1"/>
    <property type="molecule type" value="Genomic_DNA"/>
</dbReference>
<dbReference type="InterPro" id="IPR018076">
    <property type="entry name" value="T2SS_GspF_dom"/>
</dbReference>
<dbReference type="Proteomes" id="UP000319103">
    <property type="component" value="Unassembled WGS sequence"/>
</dbReference>
<comment type="subcellular location">
    <subcellularLocation>
        <location evidence="1">Cell membrane</location>
        <topology evidence="1">Multi-pass membrane protein</topology>
    </subcellularLocation>
</comment>
<evidence type="ECO:0000313" key="8">
    <source>
        <dbReference type="EMBL" id="TQF04636.1"/>
    </source>
</evidence>
<dbReference type="AlphaFoldDB" id="A0A540W6I8"/>
<protein>
    <recommendedName>
        <fullName evidence="7">Type II secretion system protein GspF domain-containing protein</fullName>
    </recommendedName>
</protein>
<feature type="transmembrane region" description="Helical" evidence="6">
    <location>
        <begin position="258"/>
        <end position="280"/>
    </location>
</feature>
<keyword evidence="3 6" id="KW-0812">Transmembrane</keyword>
<dbReference type="OrthoDB" id="3267562at2"/>
<feature type="transmembrane region" description="Helical" evidence="6">
    <location>
        <begin position="83"/>
        <end position="114"/>
    </location>
</feature>
<keyword evidence="4 6" id="KW-1133">Transmembrane helix</keyword>
<reference evidence="8 9" key="1">
    <citation type="submission" date="2019-06" db="EMBL/GenBank/DDBJ databases">
        <title>Description of Kitasatospora acidophila sp. nov. isolated from pine grove soil, and reclassification of Streptomyces novaecaesareae to Kitasatospora novaeceasareae comb. nov.</title>
        <authorList>
            <person name="Kim M.J."/>
        </authorList>
    </citation>
    <scope>NUCLEOTIDE SEQUENCE [LARGE SCALE GENOMIC DNA]</scope>
    <source>
        <strain evidence="8 9">MMS16-CNU292</strain>
    </source>
</reference>
<gene>
    <name evidence="8" type="ORF">E6W39_23450</name>
</gene>
<dbReference type="PANTHER" id="PTHR35007:SF3">
    <property type="entry name" value="POSSIBLE CONSERVED ALANINE RICH MEMBRANE PROTEIN"/>
    <property type="match status" value="1"/>
</dbReference>
<feature type="domain" description="Type II secretion system protein GspF" evidence="7">
    <location>
        <begin position="144"/>
        <end position="266"/>
    </location>
</feature>
<evidence type="ECO:0000256" key="4">
    <source>
        <dbReference type="ARBA" id="ARBA00022989"/>
    </source>
</evidence>
<evidence type="ECO:0000256" key="3">
    <source>
        <dbReference type="ARBA" id="ARBA00022692"/>
    </source>
</evidence>
<name>A0A540W6I8_9ACTN</name>
<keyword evidence="2" id="KW-1003">Cell membrane</keyword>
<comment type="caution">
    <text evidence="8">The sequence shown here is derived from an EMBL/GenBank/DDBJ whole genome shotgun (WGS) entry which is preliminary data.</text>
</comment>